<sequence length="197" mass="22518">MKRKAIMGLSLLVAFIMSCTTPKSVVELAVPTPIPTPPVDLPIWQEGVYIKDDSEVAQTDAFEIHLITIYEDLPFYDGTVPFEFEAWELPLNPPYNPLKMLYIFDNFITFFSYDDPTSGIASRARTYDKANGLLAEAQLEEILGDGTVVILEVHYNKDGEIIFWCRSRIAPILGFKEEEFDSHGVKEQDYYFVWPAY</sequence>
<evidence type="ECO:0008006" key="4">
    <source>
        <dbReference type="Google" id="ProtNLM"/>
    </source>
</evidence>
<gene>
    <name evidence="2" type="ORF">GYA37_02210</name>
</gene>
<evidence type="ECO:0000256" key="1">
    <source>
        <dbReference type="SAM" id="SignalP"/>
    </source>
</evidence>
<dbReference type="PROSITE" id="PS51257">
    <property type="entry name" value="PROKAR_LIPOPROTEIN"/>
    <property type="match status" value="1"/>
</dbReference>
<dbReference type="EMBL" id="JAAZNV010000007">
    <property type="protein sequence ID" value="NMB91643.1"/>
    <property type="molecule type" value="Genomic_DNA"/>
</dbReference>
<dbReference type="AlphaFoldDB" id="A0A7X9HTQ0"/>
<organism evidence="2 3">
    <name type="scientific">candidate division WWE3 bacterium</name>
    <dbReference type="NCBI Taxonomy" id="2053526"/>
    <lineage>
        <taxon>Bacteria</taxon>
        <taxon>Katanobacteria</taxon>
    </lineage>
</organism>
<evidence type="ECO:0000313" key="3">
    <source>
        <dbReference type="Proteomes" id="UP000590542"/>
    </source>
</evidence>
<keyword evidence="1" id="KW-0732">Signal</keyword>
<feature type="chain" id="PRO_5030694276" description="Lipoprotein" evidence="1">
    <location>
        <begin position="26"/>
        <end position="197"/>
    </location>
</feature>
<dbReference type="Proteomes" id="UP000590542">
    <property type="component" value="Unassembled WGS sequence"/>
</dbReference>
<evidence type="ECO:0000313" key="2">
    <source>
        <dbReference type="EMBL" id="NMB91643.1"/>
    </source>
</evidence>
<feature type="signal peptide" evidence="1">
    <location>
        <begin position="1"/>
        <end position="25"/>
    </location>
</feature>
<comment type="caution">
    <text evidence="2">The sequence shown here is derived from an EMBL/GenBank/DDBJ whole genome shotgun (WGS) entry which is preliminary data.</text>
</comment>
<accession>A0A7X9HTQ0</accession>
<name>A0A7X9HTQ0_UNCKA</name>
<proteinExistence type="predicted"/>
<protein>
    <recommendedName>
        <fullName evidence="4">Lipoprotein</fullName>
    </recommendedName>
</protein>
<reference evidence="2 3" key="1">
    <citation type="journal article" date="2020" name="Biotechnol. Biofuels">
        <title>New insights from the biogas microbiome by comprehensive genome-resolved metagenomics of nearly 1600 species originating from multiple anaerobic digesters.</title>
        <authorList>
            <person name="Campanaro S."/>
            <person name="Treu L."/>
            <person name="Rodriguez-R L.M."/>
            <person name="Kovalovszki A."/>
            <person name="Ziels R.M."/>
            <person name="Maus I."/>
            <person name="Zhu X."/>
            <person name="Kougias P.G."/>
            <person name="Basile A."/>
            <person name="Luo G."/>
            <person name="Schluter A."/>
            <person name="Konstantinidis K.T."/>
            <person name="Angelidaki I."/>
        </authorList>
    </citation>
    <scope>NUCLEOTIDE SEQUENCE [LARGE SCALE GENOMIC DNA]</scope>
    <source>
        <strain evidence="2">AS27yjCOA_202</strain>
    </source>
</reference>